<evidence type="ECO:0000256" key="3">
    <source>
        <dbReference type="ARBA" id="ARBA00023002"/>
    </source>
</evidence>
<accession>A0A4R1KDD7</accession>
<evidence type="ECO:0000313" key="5">
    <source>
        <dbReference type="Proteomes" id="UP000294614"/>
    </source>
</evidence>
<dbReference type="Proteomes" id="UP000294614">
    <property type="component" value="Unassembled WGS sequence"/>
</dbReference>
<organism evidence="4 5">
    <name type="scientific">Seleniivibrio woodruffii</name>
    <dbReference type="NCBI Taxonomy" id="1078050"/>
    <lineage>
        <taxon>Bacteria</taxon>
        <taxon>Pseudomonadati</taxon>
        <taxon>Deferribacterota</taxon>
        <taxon>Deferribacteres</taxon>
        <taxon>Deferribacterales</taxon>
        <taxon>Geovibrionaceae</taxon>
        <taxon>Seleniivibrio</taxon>
    </lineage>
</organism>
<dbReference type="InterPro" id="IPR003723">
    <property type="entry name" value="Precorrin-6x_reduct"/>
</dbReference>
<dbReference type="Pfam" id="PF02571">
    <property type="entry name" value="CbiJ"/>
    <property type="match status" value="1"/>
</dbReference>
<name>A0A4R1KDD7_9BACT</name>
<dbReference type="RefSeq" id="WP_132872747.1">
    <property type="nucleotide sequence ID" value="NZ_JAJUHT010000004.1"/>
</dbReference>
<evidence type="ECO:0000256" key="2">
    <source>
        <dbReference type="ARBA" id="ARBA00022573"/>
    </source>
</evidence>
<keyword evidence="5" id="KW-1185">Reference proteome</keyword>
<keyword evidence="3" id="KW-0560">Oxidoreductase</keyword>
<gene>
    <name evidence="4" type="ORF">C8D98_1111</name>
</gene>
<dbReference type="EMBL" id="SMGG01000003">
    <property type="protein sequence ID" value="TCK62582.1"/>
    <property type="molecule type" value="Genomic_DNA"/>
</dbReference>
<dbReference type="GO" id="GO:0016994">
    <property type="term" value="F:precorrin-6A reductase activity"/>
    <property type="evidence" value="ECO:0007669"/>
    <property type="project" value="InterPro"/>
</dbReference>
<evidence type="ECO:0000313" key="4">
    <source>
        <dbReference type="EMBL" id="TCK62582.1"/>
    </source>
</evidence>
<proteinExistence type="predicted"/>
<dbReference type="PANTHER" id="PTHR36925:SF1">
    <property type="entry name" value="COBALT-PRECORRIN-6A REDUCTASE"/>
    <property type="match status" value="1"/>
</dbReference>
<dbReference type="GO" id="GO:0009236">
    <property type="term" value="P:cobalamin biosynthetic process"/>
    <property type="evidence" value="ECO:0007669"/>
    <property type="project" value="UniProtKB-UniPathway"/>
</dbReference>
<dbReference type="UniPathway" id="UPA00148"/>
<dbReference type="OrthoDB" id="9780707at2"/>
<dbReference type="PROSITE" id="PS51014">
    <property type="entry name" value="COBK_CBIJ"/>
    <property type="match status" value="1"/>
</dbReference>
<comment type="pathway">
    <text evidence="1">Cofactor biosynthesis; adenosylcobalamin biosynthesis.</text>
</comment>
<evidence type="ECO:0000256" key="1">
    <source>
        <dbReference type="ARBA" id="ARBA00004953"/>
    </source>
</evidence>
<protein>
    <submittedName>
        <fullName evidence="4">Precorrin-6A/cobalt-precorrin-6A reductase</fullName>
    </submittedName>
</protein>
<sequence length="223" mass="24543">MKILVLGGTSDSREYIKKLDCDYIVTVATEYGFESFSKDFPTVQIRFDELSLTAFIKEHGITAIADTTHPFAKNITALAVETAEKLGIEYINAMRNPKLDSDYEGIIVVETYEEAAAKAAEFSSVLLTIGSNRIDAFKEIISRCTVRILPFEKSIQKCREAGAEYRQIIAMQGPFSEEFNTALMKEIRADALVTKLSGDSGGLQEKIDACEKTKAACIVITGG</sequence>
<comment type="caution">
    <text evidence="4">The sequence shown here is derived from an EMBL/GenBank/DDBJ whole genome shotgun (WGS) entry which is preliminary data.</text>
</comment>
<dbReference type="PANTHER" id="PTHR36925">
    <property type="entry name" value="COBALT-PRECORRIN-6A REDUCTASE"/>
    <property type="match status" value="1"/>
</dbReference>
<dbReference type="AlphaFoldDB" id="A0A4R1KDD7"/>
<reference evidence="4 5" key="1">
    <citation type="submission" date="2019-03" db="EMBL/GenBank/DDBJ databases">
        <title>Genomic Encyclopedia of Type Strains, Phase IV (KMG-IV): sequencing the most valuable type-strain genomes for metagenomic binning, comparative biology and taxonomic classification.</title>
        <authorList>
            <person name="Goeker M."/>
        </authorList>
    </citation>
    <scope>NUCLEOTIDE SEQUENCE [LARGE SCALE GENOMIC DNA]</scope>
    <source>
        <strain evidence="4 5">DSM 24984</strain>
    </source>
</reference>
<keyword evidence="2" id="KW-0169">Cobalamin biosynthesis</keyword>
<dbReference type="NCBIfam" id="TIGR00715">
    <property type="entry name" value="precor6x_red"/>
    <property type="match status" value="1"/>
</dbReference>